<dbReference type="GO" id="GO:0004749">
    <property type="term" value="F:ribose phosphate diphosphokinase activity"/>
    <property type="evidence" value="ECO:0007669"/>
    <property type="project" value="TreeGrafter"/>
</dbReference>
<feature type="domain" description="Ribose-phosphate pyrophosphokinase N-terminal" evidence="4">
    <location>
        <begin position="5"/>
        <end position="116"/>
    </location>
</feature>
<protein>
    <submittedName>
        <fullName evidence="5">Ribose-phosphate pyrophosphokinase</fullName>
    </submittedName>
</protein>
<evidence type="ECO:0000256" key="1">
    <source>
        <dbReference type="ARBA" id="ARBA00022727"/>
    </source>
</evidence>
<dbReference type="NCBIfam" id="NF005537">
    <property type="entry name" value="PRK07199.1"/>
    <property type="match status" value="1"/>
</dbReference>
<dbReference type="PANTHER" id="PTHR10210:SF41">
    <property type="entry name" value="RIBOSE-PHOSPHATE PYROPHOSPHOKINASE 1, CHLOROPLASTIC"/>
    <property type="match status" value="1"/>
</dbReference>
<dbReference type="SUPFAM" id="SSF53271">
    <property type="entry name" value="PRTase-like"/>
    <property type="match status" value="2"/>
</dbReference>
<dbReference type="GO" id="GO:0016301">
    <property type="term" value="F:kinase activity"/>
    <property type="evidence" value="ECO:0007669"/>
    <property type="project" value="UniProtKB-KW"/>
</dbReference>
<dbReference type="EMBL" id="MDKE01000066">
    <property type="protein sequence ID" value="OIN04745.1"/>
    <property type="molecule type" value="Genomic_DNA"/>
</dbReference>
<dbReference type="RefSeq" id="WP_071473840.1">
    <property type="nucleotide sequence ID" value="NZ_MDKE01000066.1"/>
</dbReference>
<dbReference type="InterPro" id="IPR029057">
    <property type="entry name" value="PRTase-like"/>
</dbReference>
<dbReference type="CDD" id="cd06223">
    <property type="entry name" value="PRTases_typeI"/>
    <property type="match status" value="1"/>
</dbReference>
<dbReference type="GO" id="GO:0002189">
    <property type="term" value="C:ribose phosphate diphosphokinase complex"/>
    <property type="evidence" value="ECO:0007669"/>
    <property type="project" value="TreeGrafter"/>
</dbReference>
<dbReference type="InterPro" id="IPR000836">
    <property type="entry name" value="PRTase_dom"/>
</dbReference>
<keyword evidence="6" id="KW-1185">Reference proteome</keyword>
<dbReference type="AlphaFoldDB" id="A0A1J4Q9N4"/>
<dbReference type="SMART" id="SM01400">
    <property type="entry name" value="Pribosyltran_N"/>
    <property type="match status" value="1"/>
</dbReference>
<accession>A0A1J4Q9N4</accession>
<dbReference type="OrthoDB" id="324294at2"/>
<keyword evidence="1 2" id="KW-0545">Nucleotide biosynthesis</keyword>
<keyword evidence="5" id="KW-0808">Transferase</keyword>
<evidence type="ECO:0000313" key="6">
    <source>
        <dbReference type="Proteomes" id="UP000243073"/>
    </source>
</evidence>
<dbReference type="InterPro" id="IPR029099">
    <property type="entry name" value="Pribosyltran_N"/>
</dbReference>
<proteinExistence type="inferred from homology"/>
<dbReference type="GO" id="GO:0005737">
    <property type="term" value="C:cytoplasm"/>
    <property type="evidence" value="ECO:0007669"/>
    <property type="project" value="TreeGrafter"/>
</dbReference>
<evidence type="ECO:0000259" key="4">
    <source>
        <dbReference type="Pfam" id="PF13793"/>
    </source>
</evidence>
<comment type="similarity">
    <text evidence="2">Belongs to the ribose-phosphate pyrophosphokinase family.</text>
</comment>
<evidence type="ECO:0000313" key="5">
    <source>
        <dbReference type="EMBL" id="OIN04745.1"/>
    </source>
</evidence>
<comment type="caution">
    <text evidence="5">The sequence shown here is derived from an EMBL/GenBank/DDBJ whole genome shotgun (WGS) entry which is preliminary data.</text>
</comment>
<name>A0A1J4Q9N4_9GAMM</name>
<dbReference type="Pfam" id="PF00156">
    <property type="entry name" value="Pribosyltran"/>
    <property type="match status" value="1"/>
</dbReference>
<dbReference type="GO" id="GO:0006164">
    <property type="term" value="P:purine nucleotide biosynthetic process"/>
    <property type="evidence" value="ECO:0007669"/>
    <property type="project" value="TreeGrafter"/>
</dbReference>
<dbReference type="Proteomes" id="UP000243073">
    <property type="component" value="Unassembled WGS sequence"/>
</dbReference>
<keyword evidence="5" id="KW-0418">Kinase</keyword>
<reference evidence="5 6" key="1">
    <citation type="submission" date="2016-07" db="EMBL/GenBank/DDBJ databases">
        <title>Draft Genome Sequence of Oceanisphaera psychrotolerans, isolated from coastal sediment samples.</title>
        <authorList>
            <person name="Zhuo S."/>
            <person name="Ruan Z."/>
        </authorList>
    </citation>
    <scope>NUCLEOTIDE SEQUENCE [LARGE SCALE GENOMIC DNA]</scope>
    <source>
        <strain evidence="5 6">LAM-WHM-ZC</strain>
    </source>
</reference>
<dbReference type="STRING" id="1414654.BFR47_05430"/>
<organism evidence="5 6">
    <name type="scientific">Oceanisphaera psychrotolerans</name>
    <dbReference type="NCBI Taxonomy" id="1414654"/>
    <lineage>
        <taxon>Bacteria</taxon>
        <taxon>Pseudomonadati</taxon>
        <taxon>Pseudomonadota</taxon>
        <taxon>Gammaproteobacteria</taxon>
        <taxon>Aeromonadales</taxon>
        <taxon>Aeromonadaceae</taxon>
        <taxon>Oceanisphaera</taxon>
    </lineage>
</organism>
<evidence type="ECO:0000256" key="2">
    <source>
        <dbReference type="RuleBase" id="RU004324"/>
    </source>
</evidence>
<dbReference type="PANTHER" id="PTHR10210">
    <property type="entry name" value="RIBOSE-PHOSPHATE DIPHOSPHOKINASE FAMILY MEMBER"/>
    <property type="match status" value="1"/>
</dbReference>
<dbReference type="GO" id="GO:0006015">
    <property type="term" value="P:5-phosphoribose 1-diphosphate biosynthetic process"/>
    <property type="evidence" value="ECO:0007669"/>
    <property type="project" value="TreeGrafter"/>
</dbReference>
<dbReference type="InterPro" id="IPR005946">
    <property type="entry name" value="Rib-P_diPkinase"/>
</dbReference>
<feature type="domain" description="Phosphoribosyltransferase" evidence="3">
    <location>
        <begin position="135"/>
        <end position="253"/>
    </location>
</feature>
<gene>
    <name evidence="5" type="ORF">BFR47_05430</name>
</gene>
<dbReference type="GO" id="GO:0000287">
    <property type="term" value="F:magnesium ion binding"/>
    <property type="evidence" value="ECO:0007669"/>
    <property type="project" value="InterPro"/>
</dbReference>
<evidence type="ECO:0000259" key="3">
    <source>
        <dbReference type="Pfam" id="PF00156"/>
    </source>
</evidence>
<sequence length="297" mass="33060">MMPLLFSLDDAHSLRTPLCRGLNADAGRLERRRFPDGESYLRIHNEVTGRPVLVLADLSRPDDKFLPLSFLCDTLRELGASQVGLIAPYLCYMRQDDRFHAGEAVTSRTFARLLSTQIDWLVTVDPHLHRYHRLDEIYRVPSTVVQAAPLLADWLGERQDPLLLVGPDAESEQWVAKIAARSGHDYVVGSKVRSGDRQVAVQLPDLSAWHQHTAVIIDDVISSGQTVLRCLQALRAQGLNRVDCAVIHGLFADDIEQQLTDNGLRRLITTNAIAHPSNAIDLSPLLLAPIRKHLAAS</sequence>
<dbReference type="Gene3D" id="3.40.50.2020">
    <property type="match status" value="2"/>
</dbReference>
<dbReference type="NCBIfam" id="TIGR01251">
    <property type="entry name" value="ribP_PPkin"/>
    <property type="match status" value="1"/>
</dbReference>
<dbReference type="Pfam" id="PF13793">
    <property type="entry name" value="Pribosyltran_N"/>
    <property type="match status" value="1"/>
</dbReference>